<evidence type="ECO:0000256" key="7">
    <source>
        <dbReference type="ARBA" id="ARBA00023143"/>
    </source>
</evidence>
<evidence type="ECO:0000256" key="4">
    <source>
        <dbReference type="ARBA" id="ARBA00006929"/>
    </source>
</evidence>
<proteinExistence type="inferred from homology"/>
<sequence length="239" mass="26676" precursor="true">MQHLNRTSWRTIPSVALLMGSSTLYVIAQQPRQEEGPSSSLYASRVAYQAQMQPGPPMGNGWYEAPLPPPKEVKKGDLIKIRVDINSQMASEGEVQRRKNTQYDAILNDWVLLNGLRSVKPAPQSDGDQRIRGTNNQLYRATGELDTAEVMKFNITATVVDILPNGNLVVEAHWKINNNNEQWIRSLSGIVARENIGPGNLVLGEDVAELHIGKKELGTVRDSYTRGWVTRLLDVFSPF</sequence>
<keyword evidence="10" id="KW-0282">Flagellum</keyword>
<evidence type="ECO:0000256" key="8">
    <source>
        <dbReference type="ARBA" id="ARBA00023237"/>
    </source>
</evidence>
<dbReference type="EMBL" id="CP036274">
    <property type="protein sequence ID" value="QDU30844.1"/>
    <property type="molecule type" value="Genomic_DNA"/>
</dbReference>
<evidence type="ECO:0000256" key="5">
    <source>
        <dbReference type="ARBA" id="ARBA00022729"/>
    </source>
</evidence>
<keyword evidence="7" id="KW-0975">Bacterial flagellum</keyword>
<evidence type="ECO:0000256" key="1">
    <source>
        <dbReference type="ARBA" id="ARBA00002591"/>
    </source>
</evidence>
<dbReference type="Pfam" id="PF02107">
    <property type="entry name" value="FlgH"/>
    <property type="match status" value="1"/>
</dbReference>
<dbReference type="GO" id="GO:0071973">
    <property type="term" value="P:bacterial-type flagellum-dependent cell motility"/>
    <property type="evidence" value="ECO:0007669"/>
    <property type="project" value="InterPro"/>
</dbReference>
<evidence type="ECO:0000256" key="6">
    <source>
        <dbReference type="ARBA" id="ARBA00023136"/>
    </source>
</evidence>
<dbReference type="PANTHER" id="PTHR34933">
    <property type="entry name" value="FLAGELLAR L-RING PROTEIN"/>
    <property type="match status" value="1"/>
</dbReference>
<dbReference type="InterPro" id="IPR000527">
    <property type="entry name" value="Flag_Lring"/>
</dbReference>
<keyword evidence="10" id="KW-0966">Cell projection</keyword>
<feature type="signal peptide" evidence="9">
    <location>
        <begin position="1"/>
        <end position="28"/>
    </location>
</feature>
<evidence type="ECO:0000256" key="3">
    <source>
        <dbReference type="ARBA" id="ARBA00004442"/>
    </source>
</evidence>
<dbReference type="Proteomes" id="UP000315017">
    <property type="component" value="Chromosome"/>
</dbReference>
<comment type="similarity">
    <text evidence="4">Belongs to the FlgH family.</text>
</comment>
<accession>A0A517YKX5</accession>
<keyword evidence="8" id="KW-0998">Cell outer membrane</keyword>
<evidence type="ECO:0000256" key="9">
    <source>
        <dbReference type="SAM" id="SignalP"/>
    </source>
</evidence>
<organism evidence="10 11">
    <name type="scientific">Anatilimnocola aggregata</name>
    <dbReference type="NCBI Taxonomy" id="2528021"/>
    <lineage>
        <taxon>Bacteria</taxon>
        <taxon>Pseudomonadati</taxon>
        <taxon>Planctomycetota</taxon>
        <taxon>Planctomycetia</taxon>
        <taxon>Pirellulales</taxon>
        <taxon>Pirellulaceae</taxon>
        <taxon>Anatilimnocola</taxon>
    </lineage>
</organism>
<dbReference type="KEGG" id="aagg:ETAA8_59930"/>
<dbReference type="PANTHER" id="PTHR34933:SF1">
    <property type="entry name" value="FLAGELLAR L-RING PROTEIN"/>
    <property type="match status" value="1"/>
</dbReference>
<feature type="chain" id="PRO_5021995160" evidence="9">
    <location>
        <begin position="29"/>
        <end position="239"/>
    </location>
</feature>
<keyword evidence="6" id="KW-0472">Membrane</keyword>
<dbReference type="OrthoDB" id="252240at2"/>
<keyword evidence="5 9" id="KW-0732">Signal</keyword>
<gene>
    <name evidence="10" type="primary">flgH</name>
    <name evidence="10" type="ORF">ETAA8_59930</name>
</gene>
<dbReference type="GO" id="GO:0003774">
    <property type="term" value="F:cytoskeletal motor activity"/>
    <property type="evidence" value="ECO:0007669"/>
    <property type="project" value="InterPro"/>
</dbReference>
<keyword evidence="11" id="KW-1185">Reference proteome</keyword>
<evidence type="ECO:0000256" key="2">
    <source>
        <dbReference type="ARBA" id="ARBA00004117"/>
    </source>
</evidence>
<dbReference type="PRINTS" id="PR01008">
    <property type="entry name" value="FLGLRINGFLGH"/>
</dbReference>
<reference evidence="10 11" key="1">
    <citation type="submission" date="2019-02" db="EMBL/GenBank/DDBJ databases">
        <title>Deep-cultivation of Planctomycetes and their phenomic and genomic characterization uncovers novel biology.</title>
        <authorList>
            <person name="Wiegand S."/>
            <person name="Jogler M."/>
            <person name="Boedeker C."/>
            <person name="Pinto D."/>
            <person name="Vollmers J."/>
            <person name="Rivas-Marin E."/>
            <person name="Kohn T."/>
            <person name="Peeters S.H."/>
            <person name="Heuer A."/>
            <person name="Rast P."/>
            <person name="Oberbeckmann S."/>
            <person name="Bunk B."/>
            <person name="Jeske O."/>
            <person name="Meyerdierks A."/>
            <person name="Storesund J.E."/>
            <person name="Kallscheuer N."/>
            <person name="Luecker S."/>
            <person name="Lage O.M."/>
            <person name="Pohl T."/>
            <person name="Merkel B.J."/>
            <person name="Hornburger P."/>
            <person name="Mueller R.-W."/>
            <person name="Bruemmer F."/>
            <person name="Labrenz M."/>
            <person name="Spormann A.M."/>
            <person name="Op den Camp H."/>
            <person name="Overmann J."/>
            <person name="Amann R."/>
            <person name="Jetten M.S.M."/>
            <person name="Mascher T."/>
            <person name="Medema M.H."/>
            <person name="Devos D.P."/>
            <person name="Kaster A.-K."/>
            <person name="Ovreas L."/>
            <person name="Rohde M."/>
            <person name="Galperin M.Y."/>
            <person name="Jogler C."/>
        </authorList>
    </citation>
    <scope>NUCLEOTIDE SEQUENCE [LARGE SCALE GENOMIC DNA]</scope>
    <source>
        <strain evidence="10 11">ETA_A8</strain>
    </source>
</reference>
<evidence type="ECO:0000313" key="10">
    <source>
        <dbReference type="EMBL" id="QDU30844.1"/>
    </source>
</evidence>
<evidence type="ECO:0000313" key="11">
    <source>
        <dbReference type="Proteomes" id="UP000315017"/>
    </source>
</evidence>
<dbReference type="RefSeq" id="WP_145096973.1">
    <property type="nucleotide sequence ID" value="NZ_CP036274.1"/>
</dbReference>
<comment type="subcellular location">
    <subcellularLocation>
        <location evidence="2">Bacterial flagellum basal body</location>
    </subcellularLocation>
    <subcellularLocation>
        <location evidence="3">Cell outer membrane</location>
    </subcellularLocation>
</comment>
<dbReference type="GO" id="GO:0009279">
    <property type="term" value="C:cell outer membrane"/>
    <property type="evidence" value="ECO:0007669"/>
    <property type="project" value="UniProtKB-SubCell"/>
</dbReference>
<comment type="function">
    <text evidence="1">Assembles around the rod to form the L-ring and probably protects the motor/basal body from shearing forces during rotation.</text>
</comment>
<dbReference type="GO" id="GO:0009427">
    <property type="term" value="C:bacterial-type flagellum basal body, distal rod, L ring"/>
    <property type="evidence" value="ECO:0007669"/>
    <property type="project" value="InterPro"/>
</dbReference>
<keyword evidence="10" id="KW-0969">Cilium</keyword>
<name>A0A517YKX5_9BACT</name>
<protein>
    <submittedName>
        <fullName evidence="10">Flagellar L-ring protein</fullName>
    </submittedName>
</protein>
<dbReference type="AlphaFoldDB" id="A0A517YKX5"/>